<evidence type="ECO:0000256" key="8">
    <source>
        <dbReference type="ARBA" id="ARBA00029996"/>
    </source>
</evidence>
<evidence type="ECO:0000259" key="10">
    <source>
        <dbReference type="Pfam" id="PF00155"/>
    </source>
</evidence>
<dbReference type="PANTHER" id="PTHR42885">
    <property type="entry name" value="HISTIDINOL-PHOSPHATE AMINOTRANSFERASE-RELATED"/>
    <property type="match status" value="1"/>
</dbReference>
<evidence type="ECO:0000256" key="9">
    <source>
        <dbReference type="ARBA" id="ARBA00048531"/>
    </source>
</evidence>
<dbReference type="CDD" id="cd00609">
    <property type="entry name" value="AAT_like"/>
    <property type="match status" value="1"/>
</dbReference>
<dbReference type="InterPro" id="IPR005860">
    <property type="entry name" value="CobD"/>
</dbReference>
<evidence type="ECO:0000256" key="4">
    <source>
        <dbReference type="ARBA" id="ARBA00012285"/>
    </source>
</evidence>
<organism evidence="11 12">
    <name type="scientific">Selenomonas ruminantium</name>
    <dbReference type="NCBI Taxonomy" id="971"/>
    <lineage>
        <taxon>Bacteria</taxon>
        <taxon>Bacillati</taxon>
        <taxon>Bacillota</taxon>
        <taxon>Negativicutes</taxon>
        <taxon>Selenomonadales</taxon>
        <taxon>Selenomonadaceae</taxon>
        <taxon>Selenomonas</taxon>
    </lineage>
</organism>
<evidence type="ECO:0000256" key="2">
    <source>
        <dbReference type="ARBA" id="ARBA00003444"/>
    </source>
</evidence>
<keyword evidence="6" id="KW-0663">Pyridoxal phosphate</keyword>
<dbReference type="EMBL" id="SVBY01000013">
    <property type="protein sequence ID" value="MBE6092174.1"/>
    <property type="molecule type" value="Genomic_DNA"/>
</dbReference>
<comment type="caution">
    <text evidence="11">The sequence shown here is derived from an EMBL/GenBank/DDBJ whole genome shotgun (WGS) entry which is preliminary data.</text>
</comment>
<sequence length="357" mass="40035">MMEKFEHGGNIYSKAPHGGKWLDFSANINPLGLAPEVAQVIQENIAGIVHYPDPQTKALKKALREHYRLPEEQLLLGNGAAELFYLLVHMVRPKRVGIPVPSFGEYQRATEAVGAEIVFSPLQAAAEFAPDIDRFKQEIENVDCIFIGNPNNPTGKLLTRAQLSEYLPFLETRGIWTVVDESFLDFLPDEEDYTVRDLTSQYKHLLVVRSLTKFYAMPGLRLGFASAHPDLVQRLARGKDVWNVNSLAQAAGVAALGLKVYHKKSRDFVQAEKDWLYERLCAVTGLRPIRPSVNFILVNVEETGLSSGELTARMRGQGVLVRDCANYTGLEKRQYIRVAVRSRAENEQMLKALEAVV</sequence>
<keyword evidence="5" id="KW-0169">Cobalamin biosynthesis</keyword>
<keyword evidence="7 11" id="KW-0456">Lyase</keyword>
<dbReference type="InterPro" id="IPR015421">
    <property type="entry name" value="PyrdxlP-dep_Trfase_major"/>
</dbReference>
<dbReference type="GO" id="GO:0009236">
    <property type="term" value="P:cobalamin biosynthetic process"/>
    <property type="evidence" value="ECO:0007669"/>
    <property type="project" value="UniProtKB-KW"/>
</dbReference>
<comment type="function">
    <text evidence="2">Decarboxylates L-threonine-O-3-phosphate to yield (R)-1-amino-2-propanol O-2-phosphate, the precursor for the linkage between the nucleotide loop and the corrin ring in cobalamin.</text>
</comment>
<comment type="cofactor">
    <cofactor evidence="1">
        <name>pyridoxal 5'-phosphate</name>
        <dbReference type="ChEBI" id="CHEBI:597326"/>
    </cofactor>
</comment>
<dbReference type="InterPro" id="IPR015422">
    <property type="entry name" value="PyrdxlP-dep_Trfase_small"/>
</dbReference>
<dbReference type="Gene3D" id="3.90.1150.10">
    <property type="entry name" value="Aspartate Aminotransferase, domain 1"/>
    <property type="match status" value="1"/>
</dbReference>
<accession>A0A927WME9</accession>
<evidence type="ECO:0000313" key="12">
    <source>
        <dbReference type="Proteomes" id="UP000761380"/>
    </source>
</evidence>
<dbReference type="AlphaFoldDB" id="A0A927WME9"/>
<dbReference type="EC" id="4.1.1.81" evidence="4"/>
<dbReference type="InterPro" id="IPR004839">
    <property type="entry name" value="Aminotransferase_I/II_large"/>
</dbReference>
<evidence type="ECO:0000313" key="11">
    <source>
        <dbReference type="EMBL" id="MBE6092174.1"/>
    </source>
</evidence>
<evidence type="ECO:0000256" key="5">
    <source>
        <dbReference type="ARBA" id="ARBA00022573"/>
    </source>
</evidence>
<dbReference type="InterPro" id="IPR015424">
    <property type="entry name" value="PyrdxlP-dep_Trfase"/>
</dbReference>
<dbReference type="InterPro" id="IPR004838">
    <property type="entry name" value="NHTrfase_class1_PyrdxlP-BS"/>
</dbReference>
<evidence type="ECO:0000256" key="3">
    <source>
        <dbReference type="ARBA" id="ARBA00004953"/>
    </source>
</evidence>
<proteinExistence type="predicted"/>
<evidence type="ECO:0000256" key="1">
    <source>
        <dbReference type="ARBA" id="ARBA00001933"/>
    </source>
</evidence>
<dbReference type="Pfam" id="PF00155">
    <property type="entry name" value="Aminotran_1_2"/>
    <property type="match status" value="1"/>
</dbReference>
<comment type="catalytic activity">
    <reaction evidence="9">
        <text>O-phospho-L-threonine + H(+) = (R)-1-aminopropan-2-yl phosphate + CO2</text>
        <dbReference type="Rhea" id="RHEA:11492"/>
        <dbReference type="ChEBI" id="CHEBI:15378"/>
        <dbReference type="ChEBI" id="CHEBI:16526"/>
        <dbReference type="ChEBI" id="CHEBI:58563"/>
        <dbReference type="ChEBI" id="CHEBI:58675"/>
        <dbReference type="EC" id="4.1.1.81"/>
    </reaction>
</comment>
<dbReference type="SUPFAM" id="SSF53383">
    <property type="entry name" value="PLP-dependent transferases"/>
    <property type="match status" value="1"/>
</dbReference>
<reference evidence="11" key="1">
    <citation type="submission" date="2019-04" db="EMBL/GenBank/DDBJ databases">
        <title>Evolution of Biomass-Degrading Anaerobic Consortia Revealed by Metagenomics.</title>
        <authorList>
            <person name="Peng X."/>
        </authorList>
    </citation>
    <scope>NUCLEOTIDE SEQUENCE</scope>
    <source>
        <strain evidence="11">SIG240</strain>
    </source>
</reference>
<evidence type="ECO:0000256" key="6">
    <source>
        <dbReference type="ARBA" id="ARBA00022898"/>
    </source>
</evidence>
<protein>
    <recommendedName>
        <fullName evidence="4">threonine-phosphate decarboxylase</fullName>
        <ecNumber evidence="4">4.1.1.81</ecNumber>
    </recommendedName>
    <alternativeName>
        <fullName evidence="8">L-threonine-O-3-phosphate decarboxylase</fullName>
    </alternativeName>
</protein>
<comment type="pathway">
    <text evidence="3">Cofactor biosynthesis; adenosylcobalamin biosynthesis.</text>
</comment>
<gene>
    <name evidence="11" type="ORF">E7201_03190</name>
</gene>
<dbReference type="PROSITE" id="PS00105">
    <property type="entry name" value="AA_TRANSFER_CLASS_1"/>
    <property type="match status" value="1"/>
</dbReference>
<feature type="domain" description="Aminotransferase class I/classII large" evidence="10">
    <location>
        <begin position="20"/>
        <end position="353"/>
    </location>
</feature>
<dbReference type="NCBIfam" id="TIGR01140">
    <property type="entry name" value="L_thr_O3P_dcar"/>
    <property type="match status" value="1"/>
</dbReference>
<dbReference type="Gene3D" id="3.40.640.10">
    <property type="entry name" value="Type I PLP-dependent aspartate aminotransferase-like (Major domain)"/>
    <property type="match status" value="1"/>
</dbReference>
<evidence type="ECO:0000256" key="7">
    <source>
        <dbReference type="ARBA" id="ARBA00023239"/>
    </source>
</evidence>
<dbReference type="GO" id="GO:0048472">
    <property type="term" value="F:threonine-phosphate decarboxylase activity"/>
    <property type="evidence" value="ECO:0007669"/>
    <property type="project" value="UniProtKB-EC"/>
</dbReference>
<name>A0A927WME9_SELRU</name>
<dbReference type="PANTHER" id="PTHR42885:SF1">
    <property type="entry name" value="THREONINE-PHOSPHATE DECARBOXYLASE"/>
    <property type="match status" value="1"/>
</dbReference>
<dbReference type="Proteomes" id="UP000761380">
    <property type="component" value="Unassembled WGS sequence"/>
</dbReference>
<dbReference type="GO" id="GO:0030170">
    <property type="term" value="F:pyridoxal phosphate binding"/>
    <property type="evidence" value="ECO:0007669"/>
    <property type="project" value="InterPro"/>
</dbReference>